<dbReference type="Pfam" id="PF21287">
    <property type="entry name" value="Kazal_CFAI"/>
    <property type="match status" value="1"/>
</dbReference>
<feature type="disulfide bond" evidence="11">
    <location>
        <begin position="320"/>
        <end position="338"/>
    </location>
</feature>
<evidence type="ECO:0000256" key="5">
    <source>
        <dbReference type="ARBA" id="ARBA00022737"/>
    </source>
</evidence>
<reference evidence="15" key="2">
    <citation type="submission" date="2025-09" db="UniProtKB">
        <authorList>
            <consortium name="Ensembl"/>
        </authorList>
    </citation>
    <scope>IDENTIFICATION</scope>
</reference>
<dbReference type="SUPFAM" id="SSF57424">
    <property type="entry name" value="LDL receptor-like module"/>
    <property type="match status" value="1"/>
</dbReference>
<dbReference type="InParanoid" id="A0A672KRC2"/>
<dbReference type="InterPro" id="IPR036772">
    <property type="entry name" value="SRCR-like_dom_sf"/>
</dbReference>
<evidence type="ECO:0000256" key="3">
    <source>
        <dbReference type="ARBA" id="ARBA00022670"/>
    </source>
</evidence>
<dbReference type="PROSITE" id="PS50068">
    <property type="entry name" value="LDLRA_2"/>
    <property type="match status" value="1"/>
</dbReference>
<dbReference type="Gene3D" id="4.10.400.10">
    <property type="entry name" value="Low-density Lipoprotein Receptor"/>
    <property type="match status" value="1"/>
</dbReference>
<dbReference type="PROSITE" id="PS50287">
    <property type="entry name" value="SRCR_2"/>
    <property type="match status" value="1"/>
</dbReference>
<protein>
    <recommendedName>
        <fullName evidence="14">SRCR domain-containing protein</fullName>
    </recommendedName>
</protein>
<dbReference type="SMART" id="SM00057">
    <property type="entry name" value="FIMAC"/>
    <property type="match status" value="1"/>
</dbReference>
<evidence type="ECO:0000256" key="4">
    <source>
        <dbReference type="ARBA" id="ARBA00022729"/>
    </source>
</evidence>
<dbReference type="GO" id="GO:0005576">
    <property type="term" value="C:extracellular region"/>
    <property type="evidence" value="ECO:0007669"/>
    <property type="project" value="UniProtKB-SubCell"/>
</dbReference>
<evidence type="ECO:0000256" key="11">
    <source>
        <dbReference type="PROSITE-ProRule" id="PRU00124"/>
    </source>
</evidence>
<reference evidence="15" key="1">
    <citation type="submission" date="2025-08" db="UniProtKB">
        <authorList>
            <consortium name="Ensembl"/>
        </authorList>
    </citation>
    <scope>IDENTIFICATION</scope>
</reference>
<keyword evidence="10" id="KW-0325">Glycoprotein</keyword>
<keyword evidence="16" id="KW-1185">Reference proteome</keyword>
<evidence type="ECO:0000313" key="16">
    <source>
        <dbReference type="Proteomes" id="UP000472262"/>
    </source>
</evidence>
<dbReference type="InterPro" id="IPR036055">
    <property type="entry name" value="LDL_receptor-like_sf"/>
</dbReference>
<evidence type="ECO:0000256" key="1">
    <source>
        <dbReference type="ARBA" id="ARBA00004613"/>
    </source>
</evidence>
<feature type="disulfide bond" evidence="12">
    <location>
        <begin position="278"/>
        <end position="288"/>
    </location>
</feature>
<dbReference type="InterPro" id="IPR048722">
    <property type="entry name" value="CFAI_FIMAC_N"/>
</dbReference>
<comment type="caution">
    <text evidence="12">Lacks conserved residue(s) required for the propagation of feature annotation.</text>
</comment>
<evidence type="ECO:0000256" key="8">
    <source>
        <dbReference type="ARBA" id="ARBA00022859"/>
    </source>
</evidence>
<evidence type="ECO:0000256" key="2">
    <source>
        <dbReference type="ARBA" id="ARBA00022525"/>
    </source>
</evidence>
<feature type="domain" description="SRCR" evidence="14">
    <location>
        <begin position="204"/>
        <end position="321"/>
    </location>
</feature>
<dbReference type="SUPFAM" id="SSF56487">
    <property type="entry name" value="SRCR-like"/>
    <property type="match status" value="1"/>
</dbReference>
<dbReference type="InterPro" id="IPR001190">
    <property type="entry name" value="SRCR"/>
</dbReference>
<dbReference type="InterPro" id="IPR003884">
    <property type="entry name" value="FacI_MAC"/>
</dbReference>
<organism evidence="15 16">
    <name type="scientific">Sinocyclocheilus grahami</name>
    <name type="common">Dianchi golden-line fish</name>
    <name type="synonym">Barbus grahami</name>
    <dbReference type="NCBI Taxonomy" id="75366"/>
    <lineage>
        <taxon>Eukaryota</taxon>
        <taxon>Metazoa</taxon>
        <taxon>Chordata</taxon>
        <taxon>Craniata</taxon>
        <taxon>Vertebrata</taxon>
        <taxon>Euteleostomi</taxon>
        <taxon>Actinopterygii</taxon>
        <taxon>Neopterygii</taxon>
        <taxon>Teleostei</taxon>
        <taxon>Ostariophysi</taxon>
        <taxon>Cypriniformes</taxon>
        <taxon>Cyprinidae</taxon>
        <taxon>Cyprininae</taxon>
        <taxon>Sinocyclocheilus</taxon>
    </lineage>
</organism>
<evidence type="ECO:0000256" key="7">
    <source>
        <dbReference type="ARBA" id="ARBA00022825"/>
    </source>
</evidence>
<sequence>TNESHVFFSSFLLPKTQRLENQPEPESEQNPHADLEKEQDLVLEGRNKVVDLENKTDLGLKEKTGDLLGENSELESHQTVSPLAFPKPKILSEHLNPNTDSQPKTDSNPKPPKVLDEDLLGPAQCLGQKYTWLSCSKVFCPPWRRCIGGQCVCKMPYKCPRLKNTCTLDGSVYYSMCQANAISCRTKTPTFSHFSSSCKAGDKVHVTVSISRFNNVVEINTRLGKMLVCGKDWNMAAANVVCRNPLNVDRGAENVSKIKYKSLDKATQWPNECMRIRCMGSELSLAECTIHNPESITENTEVAVAKCYKEPTGECKKFICANGKCLIYGKTCNGVDDCGDNSDEMCCQKCRGKADCLGGEDELDEQKYFFFDPTSEIREIRSSAESRLQCDNHHSRRKRLAGWEETLLVSWPAVTKFNQ</sequence>
<feature type="region of interest" description="Disordered" evidence="13">
    <location>
        <begin position="14"/>
        <end position="42"/>
    </location>
</feature>
<evidence type="ECO:0000256" key="10">
    <source>
        <dbReference type="ARBA" id="ARBA00023180"/>
    </source>
</evidence>
<keyword evidence="6" id="KW-0378">Hydrolase</keyword>
<proteinExistence type="predicted"/>
<dbReference type="GO" id="GO:0008236">
    <property type="term" value="F:serine-type peptidase activity"/>
    <property type="evidence" value="ECO:0007669"/>
    <property type="project" value="UniProtKB-KW"/>
</dbReference>
<dbReference type="GO" id="GO:0006508">
    <property type="term" value="P:proteolysis"/>
    <property type="evidence" value="ECO:0007669"/>
    <property type="project" value="UniProtKB-KW"/>
</dbReference>
<dbReference type="InterPro" id="IPR002172">
    <property type="entry name" value="LDrepeatLR_classA_rpt"/>
</dbReference>
<keyword evidence="7" id="KW-0720">Serine protease</keyword>
<name>A0A672KRC2_SINGR</name>
<dbReference type="Gene3D" id="3.30.60.30">
    <property type="match status" value="1"/>
</dbReference>
<dbReference type="GO" id="GO:0002376">
    <property type="term" value="P:immune system process"/>
    <property type="evidence" value="ECO:0007669"/>
    <property type="project" value="UniProtKB-KW"/>
</dbReference>
<evidence type="ECO:0000256" key="12">
    <source>
        <dbReference type="PROSITE-ProRule" id="PRU00196"/>
    </source>
</evidence>
<keyword evidence="4" id="KW-0732">Signal</keyword>
<dbReference type="CDD" id="cd00112">
    <property type="entry name" value="LDLa"/>
    <property type="match status" value="1"/>
</dbReference>
<evidence type="ECO:0000256" key="13">
    <source>
        <dbReference type="SAM" id="MobiDB-lite"/>
    </source>
</evidence>
<dbReference type="Pfam" id="PF21286">
    <property type="entry name" value="CFAI_FIMAC_N"/>
    <property type="match status" value="1"/>
</dbReference>
<accession>A0A672KRC2</accession>
<dbReference type="InterPro" id="IPR048719">
    <property type="entry name" value="CFAI_KAZAL"/>
</dbReference>
<dbReference type="Proteomes" id="UP000472262">
    <property type="component" value="Unassembled WGS sequence"/>
</dbReference>
<dbReference type="PROSITE" id="PS01209">
    <property type="entry name" value="LDLRA_1"/>
    <property type="match status" value="1"/>
</dbReference>
<dbReference type="SMART" id="SM00192">
    <property type="entry name" value="LDLa"/>
    <property type="match status" value="1"/>
</dbReference>
<evidence type="ECO:0000313" key="15">
    <source>
        <dbReference type="Ensembl" id="ENSSGRP00000012302.1"/>
    </source>
</evidence>
<keyword evidence="3" id="KW-0645">Protease</keyword>
<dbReference type="SMART" id="SM00202">
    <property type="entry name" value="SR"/>
    <property type="match status" value="1"/>
</dbReference>
<dbReference type="Gene3D" id="3.10.250.10">
    <property type="entry name" value="SRCR-like domain"/>
    <property type="match status" value="1"/>
</dbReference>
<dbReference type="AlphaFoldDB" id="A0A672KRC2"/>
<keyword evidence="9 12" id="KW-1015">Disulfide bond</keyword>
<feature type="disulfide bond" evidence="11">
    <location>
        <begin position="332"/>
        <end position="347"/>
    </location>
</feature>
<evidence type="ECO:0000256" key="6">
    <source>
        <dbReference type="ARBA" id="ARBA00022801"/>
    </source>
</evidence>
<dbReference type="GO" id="GO:0016020">
    <property type="term" value="C:membrane"/>
    <property type="evidence" value="ECO:0007669"/>
    <property type="project" value="InterPro"/>
</dbReference>
<keyword evidence="8" id="KW-0391">Immunity</keyword>
<evidence type="ECO:0000259" key="14">
    <source>
        <dbReference type="PROSITE" id="PS50287"/>
    </source>
</evidence>
<keyword evidence="2" id="KW-0964">Secreted</keyword>
<feature type="compositionally biased region" description="Basic and acidic residues" evidence="13">
    <location>
        <begin position="29"/>
        <end position="42"/>
    </location>
</feature>
<keyword evidence="5" id="KW-0677">Repeat</keyword>
<comment type="subcellular location">
    <subcellularLocation>
        <location evidence="1">Secreted</location>
    </subcellularLocation>
</comment>
<dbReference type="Ensembl" id="ENSSGRT00000013330.1">
    <property type="protein sequence ID" value="ENSSGRP00000012302.1"/>
    <property type="gene ID" value="ENSSGRG00000007934.1"/>
</dbReference>
<feature type="region of interest" description="Disordered" evidence="13">
    <location>
        <begin position="90"/>
        <end position="115"/>
    </location>
</feature>
<feature type="compositionally biased region" description="Polar residues" evidence="13">
    <location>
        <begin position="95"/>
        <end position="108"/>
    </location>
</feature>
<dbReference type="InterPro" id="IPR023415">
    <property type="entry name" value="LDLR_class-A_CS"/>
</dbReference>
<evidence type="ECO:0000256" key="9">
    <source>
        <dbReference type="ARBA" id="ARBA00023157"/>
    </source>
</evidence>
<dbReference type="Pfam" id="PF00530">
    <property type="entry name" value="SRCR"/>
    <property type="match status" value="1"/>
</dbReference>